<sequence length="210" mass="22153">MLDATLRAVALATTGFMPEDEGDALFAAAMLGGASCPGLPMVEIGSYCGRSTVWFGAAARACNTVLHAVDHHVGSEENQPGWEWHDASLVDPATGRINTLPHFERTMQAAGLTQSVLAIVGNSPEIAASWKEPIAMCFIDGGHGREVARNDYLSWTPHIAVGGILAIHDVFSDPALGGQAPFEEIYLPAIASGKFVDVSATGSLRVLKRV</sequence>
<organism evidence="1">
    <name type="scientific">freshwater metagenome</name>
    <dbReference type="NCBI Taxonomy" id="449393"/>
    <lineage>
        <taxon>unclassified sequences</taxon>
        <taxon>metagenomes</taxon>
        <taxon>ecological metagenomes</taxon>
    </lineage>
</organism>
<accession>A0A6J6QPS0</accession>
<reference evidence="1" key="1">
    <citation type="submission" date="2020-05" db="EMBL/GenBank/DDBJ databases">
        <authorList>
            <person name="Chiriac C."/>
            <person name="Salcher M."/>
            <person name="Ghai R."/>
            <person name="Kavagutti S V."/>
        </authorList>
    </citation>
    <scope>NUCLEOTIDE SEQUENCE</scope>
</reference>
<dbReference type="AlphaFoldDB" id="A0A6J6QPS0"/>
<protein>
    <submittedName>
        <fullName evidence="1">Unannotated protein</fullName>
    </submittedName>
</protein>
<dbReference type="EMBL" id="CAEZYG010000070">
    <property type="protein sequence ID" value="CAB4711035.1"/>
    <property type="molecule type" value="Genomic_DNA"/>
</dbReference>
<dbReference type="SUPFAM" id="SSF53335">
    <property type="entry name" value="S-adenosyl-L-methionine-dependent methyltransferases"/>
    <property type="match status" value="1"/>
</dbReference>
<dbReference type="InterPro" id="IPR029063">
    <property type="entry name" value="SAM-dependent_MTases_sf"/>
</dbReference>
<name>A0A6J6QPS0_9ZZZZ</name>
<proteinExistence type="predicted"/>
<dbReference type="Pfam" id="PF13578">
    <property type="entry name" value="Methyltransf_24"/>
    <property type="match status" value="1"/>
</dbReference>
<gene>
    <name evidence="1" type="ORF">UFOPK2657_00516</name>
</gene>
<evidence type="ECO:0000313" key="1">
    <source>
        <dbReference type="EMBL" id="CAB4711035.1"/>
    </source>
</evidence>
<dbReference type="Gene3D" id="3.40.50.150">
    <property type="entry name" value="Vaccinia Virus protein VP39"/>
    <property type="match status" value="1"/>
</dbReference>